<accession>A0AAJ0FV55</accession>
<feature type="transmembrane region" description="Helical" evidence="8">
    <location>
        <begin position="144"/>
        <end position="165"/>
    </location>
</feature>
<name>A0AAJ0FV55_9HYPO</name>
<keyword evidence="4 8" id="KW-0812">Transmembrane</keyword>
<feature type="transmembrane region" description="Helical" evidence="8">
    <location>
        <begin position="42"/>
        <end position="64"/>
    </location>
</feature>
<keyword evidence="6 8" id="KW-0472">Membrane</keyword>
<evidence type="ECO:0000256" key="4">
    <source>
        <dbReference type="ARBA" id="ARBA00022692"/>
    </source>
</evidence>
<feature type="compositionally biased region" description="Basic and acidic residues" evidence="7">
    <location>
        <begin position="1"/>
        <end position="24"/>
    </location>
</feature>
<keyword evidence="5 8" id="KW-1133">Transmembrane helix</keyword>
<dbReference type="Proteomes" id="UP001251528">
    <property type="component" value="Unassembled WGS sequence"/>
</dbReference>
<dbReference type="PANTHER" id="PTHR31645">
    <property type="entry name" value="OLIGOPEPTIDE TRANSPORTER YGL114W-RELATED"/>
    <property type="match status" value="1"/>
</dbReference>
<keyword evidence="10" id="KW-1185">Reference proteome</keyword>
<sequence length="223" mass="23871">MNSHLGDEETRPLLERDAEVDGHRSSSTSSRGSPNIPPRADFAWCSVLLGLAMGAFVCLTNIHFGLQAGYINIMGTPSALIGFGMFQLLQKNPNLPFSPAENVLVQTVASSVGAMPATAGLVRVIPALEFLFPLPDGAPSHTGIARLCIWSLGTSVFGLVCLIILRDRIILKEKLRFPVRSATALTISVLHQQKGAIDRDLAATPDTVVMVEEHMEGSDAAKL</sequence>
<comment type="subcellular location">
    <subcellularLocation>
        <location evidence="1">Membrane</location>
        <topology evidence="1">Multi-pass membrane protein</topology>
    </subcellularLocation>
</comment>
<comment type="caution">
    <text evidence="9">The sequence shown here is derived from an EMBL/GenBank/DDBJ whole genome shotgun (WGS) entry which is preliminary data.</text>
</comment>
<reference evidence="9" key="1">
    <citation type="submission" date="2023-06" db="EMBL/GenBank/DDBJ databases">
        <title>Conoideocrella luteorostrata (Hypocreales: Clavicipitaceae), a potential biocontrol fungus for elongate hemlock scale in United States Christmas tree production areas.</title>
        <authorList>
            <person name="Barrett H."/>
            <person name="Lovett B."/>
            <person name="Macias A.M."/>
            <person name="Stajich J.E."/>
            <person name="Kasson M.T."/>
        </authorList>
    </citation>
    <scope>NUCLEOTIDE SEQUENCE</scope>
    <source>
        <strain evidence="9">ARSEF 14590</strain>
    </source>
</reference>
<dbReference type="AlphaFoldDB" id="A0AAJ0FV55"/>
<evidence type="ECO:0000256" key="3">
    <source>
        <dbReference type="ARBA" id="ARBA00022448"/>
    </source>
</evidence>
<dbReference type="InterPro" id="IPR045035">
    <property type="entry name" value="YSL-like"/>
</dbReference>
<dbReference type="GO" id="GO:0000329">
    <property type="term" value="C:fungal-type vacuole membrane"/>
    <property type="evidence" value="ECO:0007669"/>
    <property type="project" value="TreeGrafter"/>
</dbReference>
<evidence type="ECO:0000256" key="2">
    <source>
        <dbReference type="ARBA" id="ARBA00008807"/>
    </source>
</evidence>
<evidence type="ECO:0000256" key="6">
    <source>
        <dbReference type="ARBA" id="ARBA00023136"/>
    </source>
</evidence>
<protein>
    <submittedName>
        <fullName evidence="9">OPT super</fullName>
    </submittedName>
</protein>
<gene>
    <name evidence="9" type="primary">OPT8_2</name>
    <name evidence="9" type="ORF">QQS21_009307</name>
</gene>
<proteinExistence type="inferred from homology"/>
<evidence type="ECO:0000256" key="1">
    <source>
        <dbReference type="ARBA" id="ARBA00004141"/>
    </source>
</evidence>
<evidence type="ECO:0000313" key="10">
    <source>
        <dbReference type="Proteomes" id="UP001251528"/>
    </source>
</evidence>
<evidence type="ECO:0000313" key="9">
    <source>
        <dbReference type="EMBL" id="KAK2592979.1"/>
    </source>
</evidence>
<dbReference type="PANTHER" id="PTHR31645:SF0">
    <property type="entry name" value="OLIGOPEPTIDE TRANSPORTER YGL114W-RELATED"/>
    <property type="match status" value="1"/>
</dbReference>
<comment type="similarity">
    <text evidence="2">Belongs to the oligopeptide OPT transporter family.</text>
</comment>
<dbReference type="InterPro" id="IPR004813">
    <property type="entry name" value="OPT"/>
</dbReference>
<evidence type="ECO:0000256" key="7">
    <source>
        <dbReference type="SAM" id="MobiDB-lite"/>
    </source>
</evidence>
<evidence type="ECO:0000256" key="8">
    <source>
        <dbReference type="SAM" id="Phobius"/>
    </source>
</evidence>
<keyword evidence="3" id="KW-0813">Transport</keyword>
<dbReference type="EMBL" id="JASWJB010000234">
    <property type="protein sequence ID" value="KAK2592979.1"/>
    <property type="molecule type" value="Genomic_DNA"/>
</dbReference>
<feature type="transmembrane region" description="Helical" evidence="8">
    <location>
        <begin position="70"/>
        <end position="90"/>
    </location>
</feature>
<feature type="region of interest" description="Disordered" evidence="7">
    <location>
        <begin position="1"/>
        <end position="35"/>
    </location>
</feature>
<dbReference type="Pfam" id="PF03169">
    <property type="entry name" value="OPT"/>
    <property type="match status" value="1"/>
</dbReference>
<dbReference type="GO" id="GO:0035673">
    <property type="term" value="F:oligopeptide transmembrane transporter activity"/>
    <property type="evidence" value="ECO:0007669"/>
    <property type="project" value="InterPro"/>
</dbReference>
<organism evidence="9 10">
    <name type="scientific">Conoideocrella luteorostrata</name>
    <dbReference type="NCBI Taxonomy" id="1105319"/>
    <lineage>
        <taxon>Eukaryota</taxon>
        <taxon>Fungi</taxon>
        <taxon>Dikarya</taxon>
        <taxon>Ascomycota</taxon>
        <taxon>Pezizomycotina</taxon>
        <taxon>Sordariomycetes</taxon>
        <taxon>Hypocreomycetidae</taxon>
        <taxon>Hypocreales</taxon>
        <taxon>Clavicipitaceae</taxon>
        <taxon>Conoideocrella</taxon>
    </lineage>
</organism>
<evidence type="ECO:0000256" key="5">
    <source>
        <dbReference type="ARBA" id="ARBA00022989"/>
    </source>
</evidence>